<evidence type="ECO:0000256" key="6">
    <source>
        <dbReference type="ARBA" id="ARBA00023170"/>
    </source>
</evidence>
<evidence type="ECO:0000256" key="3">
    <source>
        <dbReference type="ARBA" id="ARBA00022729"/>
    </source>
</evidence>
<dbReference type="InterPro" id="IPR013783">
    <property type="entry name" value="Ig-like_fold"/>
</dbReference>
<dbReference type="GeneID" id="108264536"/>
<feature type="transmembrane region" description="Helical" evidence="8">
    <location>
        <begin position="254"/>
        <end position="271"/>
    </location>
</feature>
<accession>A0A2D0QVX5</accession>
<name>A0A2D0QVX5_ICTPU</name>
<evidence type="ECO:0000256" key="2">
    <source>
        <dbReference type="ARBA" id="ARBA00022692"/>
    </source>
</evidence>
<dbReference type="SUPFAM" id="SSF49265">
    <property type="entry name" value="Fibronectin type III"/>
    <property type="match status" value="1"/>
</dbReference>
<dbReference type="Gene3D" id="2.60.40.10">
    <property type="entry name" value="Immunoglobulins"/>
    <property type="match status" value="1"/>
</dbReference>
<keyword evidence="4 8" id="KW-1133">Transmembrane helix</keyword>
<dbReference type="Proteomes" id="UP000221080">
    <property type="component" value="Chromosome 1"/>
</dbReference>
<dbReference type="GO" id="GO:0016064">
    <property type="term" value="P:immunoglobulin mediated immune response"/>
    <property type="evidence" value="ECO:0007669"/>
    <property type="project" value="TreeGrafter"/>
</dbReference>
<dbReference type="STRING" id="7998.ENSIPUP00000000461"/>
<comment type="subcellular location">
    <subcellularLocation>
        <location evidence="1">Membrane</location>
        <topology evidence="1">Single-pass membrane protein</topology>
    </subcellularLocation>
</comment>
<dbReference type="OrthoDB" id="8939865at2759"/>
<sequence>MRCSLFFQLFVCFSHLRGTLMCLNMTDGHNYRLECLSDYLYTIRCELNMTSEPGPRDALCWLEFHYESETFECAFTSQTYSWLCVLNLYTRVEHTFMDTDIFQISLNYSFHGNNGSTVLKKDYMPVKNIQPVPPSKLMLLWKPDEAVFHWLSGYNENVMLVPFLQYQLSIHRTNKVLDVHSFQTNVSVPMSTFEPDTNYTAHLRSAPYGTSYKGVWSHWGPAIYWRTRRTKKVKLDTAATGPEADPLDMSYARVWLALFLLPLILFCYFSYTRWKRYVLNPGPAPHIGDFKCLGMLPENVGELLQKEESLQIDHLTEEPNPTQYKNMSNVNDSSGHTHITGSPRSPSTPQFSVDSKVSMSSWMQVLMSAENGSVTYSDDYCTLSHALSEHAVNTHKH</sequence>
<keyword evidence="6 11" id="KW-0675">Receptor</keyword>
<evidence type="ECO:0000256" key="1">
    <source>
        <dbReference type="ARBA" id="ARBA00004167"/>
    </source>
</evidence>
<proteinExistence type="predicted"/>
<dbReference type="KEGG" id="ipu:108264536"/>
<organism evidence="10 11">
    <name type="scientific">Ictalurus punctatus</name>
    <name type="common">Channel catfish</name>
    <name type="synonym">Silurus punctatus</name>
    <dbReference type="NCBI Taxonomy" id="7998"/>
    <lineage>
        <taxon>Eukaryota</taxon>
        <taxon>Metazoa</taxon>
        <taxon>Chordata</taxon>
        <taxon>Craniata</taxon>
        <taxon>Vertebrata</taxon>
        <taxon>Euteleostomi</taxon>
        <taxon>Actinopterygii</taxon>
        <taxon>Neopterygii</taxon>
        <taxon>Teleostei</taxon>
        <taxon>Ostariophysi</taxon>
        <taxon>Siluriformes</taxon>
        <taxon>Ictaluridae</taxon>
        <taxon>Ictalurus</taxon>
    </lineage>
</organism>
<dbReference type="InterPro" id="IPR036116">
    <property type="entry name" value="FN3_sf"/>
</dbReference>
<evidence type="ECO:0000256" key="9">
    <source>
        <dbReference type="SAM" id="SignalP"/>
    </source>
</evidence>
<dbReference type="OMA" id="CNEYCTL"/>
<keyword evidence="5 8" id="KW-0472">Membrane</keyword>
<evidence type="ECO:0000256" key="8">
    <source>
        <dbReference type="SAM" id="Phobius"/>
    </source>
</evidence>
<evidence type="ECO:0000256" key="5">
    <source>
        <dbReference type="ARBA" id="ARBA00023136"/>
    </source>
</evidence>
<feature type="signal peptide" evidence="9">
    <location>
        <begin position="1"/>
        <end position="21"/>
    </location>
</feature>
<keyword evidence="3 9" id="KW-0732">Signal</keyword>
<protein>
    <submittedName>
        <fullName evidence="11">Interleukin-4 receptor subunit alpha isoform X1</fullName>
    </submittedName>
</protein>
<feature type="chain" id="PRO_5012226374" evidence="9">
    <location>
        <begin position="22"/>
        <end position="397"/>
    </location>
</feature>
<reference evidence="10" key="1">
    <citation type="journal article" date="2016" name="Nat. Commun.">
        <title>The channel catfish genome sequence provides insights into the evolution of scale formation in teleosts.</title>
        <authorList>
            <person name="Liu Z."/>
            <person name="Liu S."/>
            <person name="Yao J."/>
            <person name="Bao L."/>
            <person name="Zhang J."/>
            <person name="Li Y."/>
            <person name="Jiang C."/>
            <person name="Sun L."/>
            <person name="Wang R."/>
            <person name="Zhang Y."/>
            <person name="Zhou T."/>
            <person name="Zeng Q."/>
            <person name="Fu Q."/>
            <person name="Gao S."/>
            <person name="Li N."/>
            <person name="Koren S."/>
            <person name="Jiang Y."/>
            <person name="Zimin A."/>
            <person name="Xu P."/>
            <person name="Phillippy A.M."/>
            <person name="Geng X."/>
            <person name="Song L."/>
            <person name="Sun F."/>
            <person name="Li C."/>
            <person name="Wang X."/>
            <person name="Chen A."/>
            <person name="Jin Y."/>
            <person name="Yuan Z."/>
            <person name="Yang Y."/>
            <person name="Tan S."/>
            <person name="Peatman E."/>
            <person name="Lu J."/>
            <person name="Qin Z."/>
            <person name="Dunham R."/>
            <person name="Li Z."/>
            <person name="Sonstegard T."/>
            <person name="Feng J."/>
            <person name="Danzmann R.G."/>
            <person name="Schroeder S."/>
            <person name="Scheffler B."/>
            <person name="Duke M.V."/>
            <person name="Ballard L."/>
            <person name="Kucuktas H."/>
            <person name="Kaltenboeck L."/>
            <person name="Liu H."/>
            <person name="Armbruster J."/>
            <person name="Xie Y."/>
            <person name="Kirby M.L."/>
            <person name="Tian Y."/>
            <person name="Flanagan M.E."/>
            <person name="Mu W."/>
            <person name="Waldbieser G.C."/>
        </authorList>
    </citation>
    <scope>NUCLEOTIDE SEQUENCE [LARGE SCALE GENOMIC DNA]</scope>
    <source>
        <strain evidence="10">SDA103</strain>
    </source>
</reference>
<dbReference type="PANTHER" id="PTHR23037:SF42">
    <property type="entry name" value="CYTOKINE RECEPTOR COMMON SUBUNIT GAMMA ISOFORM X1-RELATED"/>
    <property type="match status" value="1"/>
</dbReference>
<dbReference type="GO" id="GO:0009897">
    <property type="term" value="C:external side of plasma membrane"/>
    <property type="evidence" value="ECO:0007669"/>
    <property type="project" value="TreeGrafter"/>
</dbReference>
<keyword evidence="2 8" id="KW-0812">Transmembrane</keyword>
<dbReference type="AlphaFoldDB" id="A0A2D0QVX5"/>
<evidence type="ECO:0000256" key="7">
    <source>
        <dbReference type="SAM" id="MobiDB-lite"/>
    </source>
</evidence>
<reference evidence="11" key="2">
    <citation type="submission" date="2025-08" db="UniProtKB">
        <authorList>
            <consortium name="RefSeq"/>
        </authorList>
    </citation>
    <scope>IDENTIFICATION</scope>
    <source>
        <tissue evidence="11">Blood</tissue>
    </source>
</reference>
<dbReference type="RefSeq" id="XP_017321635.1">
    <property type="nucleotide sequence ID" value="XM_017466146.3"/>
</dbReference>
<evidence type="ECO:0000313" key="11">
    <source>
        <dbReference type="RefSeq" id="XP_017321635.1"/>
    </source>
</evidence>
<dbReference type="GO" id="GO:0004896">
    <property type="term" value="F:cytokine receptor activity"/>
    <property type="evidence" value="ECO:0007669"/>
    <property type="project" value="TreeGrafter"/>
</dbReference>
<keyword evidence="10" id="KW-1185">Reference proteome</keyword>
<evidence type="ECO:0000256" key="4">
    <source>
        <dbReference type="ARBA" id="ARBA00022989"/>
    </source>
</evidence>
<feature type="compositionally biased region" description="Polar residues" evidence="7">
    <location>
        <begin position="319"/>
        <end position="352"/>
    </location>
</feature>
<evidence type="ECO:0000313" key="10">
    <source>
        <dbReference type="Proteomes" id="UP000221080"/>
    </source>
</evidence>
<gene>
    <name evidence="11" type="primary">LOC108264536</name>
</gene>
<dbReference type="PANTHER" id="PTHR23037">
    <property type="entry name" value="CYTOKINE RECEPTOR"/>
    <property type="match status" value="1"/>
</dbReference>
<feature type="region of interest" description="Disordered" evidence="7">
    <location>
        <begin position="317"/>
        <end position="352"/>
    </location>
</feature>